<feature type="transmembrane region" description="Helical" evidence="1">
    <location>
        <begin position="14"/>
        <end position="35"/>
    </location>
</feature>
<keyword evidence="1" id="KW-0472">Membrane</keyword>
<evidence type="ECO:0000313" key="2">
    <source>
        <dbReference type="EMBL" id="NIE49087.1"/>
    </source>
</evidence>
<keyword evidence="1" id="KW-0812">Transmembrane</keyword>
<sequence length="115" mass="13118">MTTLLPNPKSNPKIGHLTTLTTVTGIGATLAIYYYRLQVLNVTPATSDMHSYTVKIEVVQWHCQARRNVHATARQFSIDRKRVRKRDKKFESLLQHNFGMAKLRRKLSNGAPSVQ</sequence>
<dbReference type="AlphaFoldDB" id="A0A6G5AGE6"/>
<reference evidence="2" key="1">
    <citation type="submission" date="2020-03" db="EMBL/GenBank/DDBJ databases">
        <title>A transcriptome and proteome of the tick Rhipicephalus microplus shaped by the genetic composition of its hosts and developmental stage.</title>
        <authorList>
            <person name="Garcia G.R."/>
            <person name="Ribeiro J.M.C."/>
            <person name="Maruyama S.R."/>
            <person name="Gardinasse L.G."/>
            <person name="Nelson K."/>
            <person name="Ferreira B.R."/>
            <person name="Andrade T.G."/>
            <person name="Santos I.K.F.M."/>
        </authorList>
    </citation>
    <scope>NUCLEOTIDE SEQUENCE</scope>
    <source>
        <strain evidence="2">NSGR</strain>
        <tissue evidence="2">Salivary glands</tissue>
    </source>
</reference>
<evidence type="ECO:0000256" key="1">
    <source>
        <dbReference type="SAM" id="Phobius"/>
    </source>
</evidence>
<protein>
    <submittedName>
        <fullName evidence="2">Putative tigger transposable element-derived</fullName>
    </submittedName>
</protein>
<proteinExistence type="predicted"/>
<name>A0A6G5AGE6_RHIMP</name>
<organism evidence="2">
    <name type="scientific">Rhipicephalus microplus</name>
    <name type="common">Cattle tick</name>
    <name type="synonym">Boophilus microplus</name>
    <dbReference type="NCBI Taxonomy" id="6941"/>
    <lineage>
        <taxon>Eukaryota</taxon>
        <taxon>Metazoa</taxon>
        <taxon>Ecdysozoa</taxon>
        <taxon>Arthropoda</taxon>
        <taxon>Chelicerata</taxon>
        <taxon>Arachnida</taxon>
        <taxon>Acari</taxon>
        <taxon>Parasitiformes</taxon>
        <taxon>Ixodida</taxon>
        <taxon>Ixodoidea</taxon>
        <taxon>Ixodidae</taxon>
        <taxon>Rhipicephalinae</taxon>
        <taxon>Rhipicephalus</taxon>
        <taxon>Boophilus</taxon>
    </lineage>
</organism>
<keyword evidence="1" id="KW-1133">Transmembrane helix</keyword>
<dbReference type="EMBL" id="GIKN01006814">
    <property type="protein sequence ID" value="NIE49087.1"/>
    <property type="molecule type" value="Transcribed_RNA"/>
</dbReference>
<accession>A0A6G5AGE6</accession>